<accession>A0A1H8X9X0</accession>
<keyword evidence="2" id="KW-1185">Reference proteome</keyword>
<dbReference type="OrthoDB" id="1682068at2"/>
<name>A0A1H8X9X0_9FIRM</name>
<evidence type="ECO:0000313" key="2">
    <source>
        <dbReference type="Proteomes" id="UP000198847"/>
    </source>
</evidence>
<dbReference type="Proteomes" id="UP000198847">
    <property type="component" value="Unassembled WGS sequence"/>
</dbReference>
<dbReference type="EMBL" id="FODY01000021">
    <property type="protein sequence ID" value="SEP36746.1"/>
    <property type="molecule type" value="Genomic_DNA"/>
</dbReference>
<protein>
    <submittedName>
        <fullName evidence="1">Uncharacterized protein</fullName>
    </submittedName>
</protein>
<sequence length="158" mass="17506">MVSTLKLSDIAVKWRNTLQASTAIQNYCMAKYSRAPQIYVGLNGKNMPEDADCPLIALYPVAKTEGLEQQQYTYKLSVGWVILQDGVTTTGNLTEYSGVDECDELGQLIYLELAGLSAASPISEVNYSIEPVAYYPRFPGRMDITLKITPVNGYSIEY</sequence>
<proteinExistence type="predicted"/>
<dbReference type="STRING" id="112903.SAMN04490178_12165"/>
<organism evidence="1 2">
    <name type="scientific">Propionispora vibrioides</name>
    <dbReference type="NCBI Taxonomy" id="112903"/>
    <lineage>
        <taxon>Bacteria</taxon>
        <taxon>Bacillati</taxon>
        <taxon>Bacillota</taxon>
        <taxon>Negativicutes</taxon>
        <taxon>Selenomonadales</taxon>
        <taxon>Sporomusaceae</taxon>
        <taxon>Propionispora</taxon>
    </lineage>
</organism>
<reference evidence="1 2" key="1">
    <citation type="submission" date="2016-10" db="EMBL/GenBank/DDBJ databases">
        <authorList>
            <person name="de Groot N.N."/>
        </authorList>
    </citation>
    <scope>NUCLEOTIDE SEQUENCE [LARGE SCALE GENOMIC DNA]</scope>
    <source>
        <strain evidence="1 2">DSM 13305</strain>
    </source>
</reference>
<dbReference type="AlphaFoldDB" id="A0A1H8X9X0"/>
<dbReference type="RefSeq" id="WP_091749491.1">
    <property type="nucleotide sequence ID" value="NZ_FODY01000021.1"/>
</dbReference>
<evidence type="ECO:0000313" key="1">
    <source>
        <dbReference type="EMBL" id="SEP36746.1"/>
    </source>
</evidence>
<gene>
    <name evidence="1" type="ORF">SAMN04490178_12165</name>
</gene>